<dbReference type="Proteomes" id="UP000516893">
    <property type="component" value="Segment"/>
</dbReference>
<accession>A0A7L8G6D8</accession>
<reference evidence="2 3" key="1">
    <citation type="submission" date="2020-07" db="EMBL/GenBank/DDBJ databases">
        <title>Complete genome sequence of Achromobacter sp. phage Mano.</title>
        <authorList>
            <person name="Bartz M.L."/>
            <person name="Yao G.W."/>
            <person name="Le T."/>
            <person name="Gonzalez C."/>
            <person name="Young R."/>
            <person name="Liu M."/>
        </authorList>
    </citation>
    <scope>NUCLEOTIDE SEQUENCE [LARGE SCALE GENOMIC DNA]</scope>
</reference>
<feature type="transmembrane region" description="Helical" evidence="1">
    <location>
        <begin position="64"/>
        <end position="84"/>
    </location>
</feature>
<proteinExistence type="predicted"/>
<name>A0A7L8G6D8_9CAUD</name>
<keyword evidence="3" id="KW-1185">Reference proteome</keyword>
<protein>
    <submittedName>
        <fullName evidence="2">Antiholin</fullName>
    </submittedName>
</protein>
<dbReference type="EMBL" id="MT708550">
    <property type="protein sequence ID" value="QOE32794.1"/>
    <property type="molecule type" value="Genomic_DNA"/>
</dbReference>
<keyword evidence="1" id="KW-1133">Transmembrane helix</keyword>
<feature type="transmembrane region" description="Helical" evidence="1">
    <location>
        <begin position="6"/>
        <end position="24"/>
    </location>
</feature>
<evidence type="ECO:0000313" key="3">
    <source>
        <dbReference type="Proteomes" id="UP000516893"/>
    </source>
</evidence>
<gene>
    <name evidence="2" type="ORF">CPT_Mano_062</name>
</gene>
<evidence type="ECO:0000256" key="1">
    <source>
        <dbReference type="SAM" id="Phobius"/>
    </source>
</evidence>
<organism evidence="2 3">
    <name type="scientific">Achromobacter phage Mano</name>
    <dbReference type="NCBI Taxonomy" id="2767570"/>
    <lineage>
        <taxon>Viruses</taxon>
        <taxon>Duplodnaviria</taxon>
        <taxon>Heunggongvirae</taxon>
        <taxon>Uroviricota</taxon>
        <taxon>Caudoviricetes</taxon>
        <taxon>Manovirus</taxon>
        <taxon>Manovirus Mano</taxon>
    </lineage>
</organism>
<evidence type="ECO:0000313" key="2">
    <source>
        <dbReference type="EMBL" id="QOE32794.1"/>
    </source>
</evidence>
<feature type="transmembrane region" description="Helical" evidence="1">
    <location>
        <begin position="36"/>
        <end position="52"/>
    </location>
</feature>
<sequence>MNGLYILNLTACAVIFVWASWCALSPRVRDGVLGKIMFAMASLAALAVIVGTDGDYDRADTAEITLNVAIALLGLRHIAMKYLWPRLCRAIRCATCPHKG</sequence>
<keyword evidence="1" id="KW-0812">Transmembrane</keyword>
<keyword evidence="1" id="KW-0472">Membrane</keyword>